<dbReference type="FunFam" id="3.40.718.10:FF:000001">
    <property type="entry name" value="Isocitrate dehydrogenase [NAD] subunit, mitochondrial"/>
    <property type="match status" value="1"/>
</dbReference>
<dbReference type="InterPro" id="IPR024084">
    <property type="entry name" value="IsoPropMal-DH-like_dom"/>
</dbReference>
<feature type="zinc finger region" description="C3H1-type" evidence="18">
    <location>
        <begin position="1535"/>
        <end position="1561"/>
    </location>
</feature>
<dbReference type="Pfam" id="PF13361">
    <property type="entry name" value="UvrD_C"/>
    <property type="match status" value="1"/>
</dbReference>
<keyword evidence="7 17" id="KW-0547">Nucleotide-binding</keyword>
<evidence type="ECO:0000256" key="17">
    <source>
        <dbReference type="PROSITE-ProRule" id="PRU00560"/>
    </source>
</evidence>
<keyword evidence="18" id="KW-0479">Metal-binding</keyword>
<keyword evidence="18" id="KW-0863">Zinc-finger</keyword>
<dbReference type="InterPro" id="IPR000571">
    <property type="entry name" value="Znf_CCCH"/>
</dbReference>
<dbReference type="PANTHER" id="PTHR21529:SF4">
    <property type="entry name" value="TPR AND ANKYRIN REPEAT-CONTAINING PROTEIN 1"/>
    <property type="match status" value="1"/>
</dbReference>
<dbReference type="GO" id="GO:0016787">
    <property type="term" value="F:hydrolase activity"/>
    <property type="evidence" value="ECO:0007669"/>
    <property type="project" value="UniProtKB-UniRule"/>
</dbReference>
<evidence type="ECO:0000256" key="16">
    <source>
        <dbReference type="ARBA" id="ARBA00071938"/>
    </source>
</evidence>
<dbReference type="SUPFAM" id="SSF53659">
    <property type="entry name" value="Isocitrate/Isopropylmalate dehydrogenase-like"/>
    <property type="match status" value="1"/>
</dbReference>
<dbReference type="PROSITE" id="PS50103">
    <property type="entry name" value="ZF_C3H1"/>
    <property type="match status" value="1"/>
</dbReference>
<dbReference type="Pfam" id="PF00180">
    <property type="entry name" value="Iso_dh"/>
    <property type="match status" value="1"/>
</dbReference>
<evidence type="ECO:0000256" key="14">
    <source>
        <dbReference type="ARBA" id="ARBA00030631"/>
    </source>
</evidence>
<dbReference type="InterPro" id="IPR019818">
    <property type="entry name" value="IsoCit/isopropylmalate_DH_CS"/>
</dbReference>
<dbReference type="InterPro" id="IPR011990">
    <property type="entry name" value="TPR-like_helical_dom_sf"/>
</dbReference>
<evidence type="ECO:0000256" key="12">
    <source>
        <dbReference type="ARBA" id="ARBA00022946"/>
    </source>
</evidence>
<keyword evidence="12" id="KW-0809">Transit peptide</keyword>
<evidence type="ECO:0000256" key="13">
    <source>
        <dbReference type="ARBA" id="ARBA00023128"/>
    </source>
</evidence>
<dbReference type="GO" id="GO:0004386">
    <property type="term" value="F:helicase activity"/>
    <property type="evidence" value="ECO:0007669"/>
    <property type="project" value="UniProtKB-UniRule"/>
</dbReference>
<keyword evidence="18" id="KW-0862">Zinc</keyword>
<accession>A0AAV9VSQ5</accession>
<dbReference type="InterPro" id="IPR004434">
    <property type="entry name" value="Isocitrate_DH_NAD"/>
</dbReference>
<keyword evidence="22" id="KW-1185">Reference proteome</keyword>
<evidence type="ECO:0000256" key="15">
    <source>
        <dbReference type="ARBA" id="ARBA00030683"/>
    </source>
</evidence>
<protein>
    <recommendedName>
        <fullName evidence="16">Isocitrate dehydrogenase [NAD] subunit 1, mitochondrial</fullName>
        <ecNumber evidence="5">1.1.1.41</ecNumber>
    </recommendedName>
    <alternativeName>
        <fullName evidence="15">Isocitric dehydrogenase</fullName>
    </alternativeName>
    <alternativeName>
        <fullName evidence="14">NAD(+)-specific ICDH</fullName>
    </alternativeName>
</protein>
<dbReference type="SMART" id="SM01329">
    <property type="entry name" value="Iso_dh"/>
    <property type="match status" value="1"/>
</dbReference>
<dbReference type="PROSITE" id="PS51198">
    <property type="entry name" value="UVRD_HELICASE_ATP_BIND"/>
    <property type="match status" value="1"/>
</dbReference>
<keyword evidence="8 17" id="KW-0378">Hydrolase</keyword>
<evidence type="ECO:0000256" key="2">
    <source>
        <dbReference type="ARBA" id="ARBA00004173"/>
    </source>
</evidence>
<evidence type="ECO:0000256" key="11">
    <source>
        <dbReference type="ARBA" id="ARBA00022842"/>
    </source>
</evidence>
<dbReference type="NCBIfam" id="TIGR00175">
    <property type="entry name" value="mito_nad_idh"/>
    <property type="match status" value="1"/>
</dbReference>
<dbReference type="Gene3D" id="3.40.718.10">
    <property type="entry name" value="Isopropylmalate Dehydrogenase"/>
    <property type="match status" value="1"/>
</dbReference>
<dbReference type="InterPro" id="IPR039904">
    <property type="entry name" value="TRANK1"/>
</dbReference>
<dbReference type="GO" id="GO:0005524">
    <property type="term" value="F:ATP binding"/>
    <property type="evidence" value="ECO:0007669"/>
    <property type="project" value="UniProtKB-UniRule"/>
</dbReference>
<evidence type="ECO:0000256" key="9">
    <source>
        <dbReference type="ARBA" id="ARBA00022806"/>
    </source>
</evidence>
<feature type="domain" description="C3H1-type" evidence="19">
    <location>
        <begin position="1535"/>
        <end position="1561"/>
    </location>
</feature>
<reference evidence="21 22" key="1">
    <citation type="submission" date="2023-08" db="EMBL/GenBank/DDBJ databases">
        <authorList>
            <person name="Palmer J.M."/>
        </authorList>
    </citation>
    <scope>NUCLEOTIDE SEQUENCE [LARGE SCALE GENOMIC DNA]</scope>
    <source>
        <strain evidence="21 22">TWF481</strain>
    </source>
</reference>
<dbReference type="PANTHER" id="PTHR21529">
    <property type="entry name" value="MAMMARY TURMOR VIRUS RECEPTOR HOMOLOG 1, 2 MTVR1, 2"/>
    <property type="match status" value="1"/>
</dbReference>
<comment type="similarity">
    <text evidence="3">Belongs to the isocitrate and isopropylmalate dehydrogenases family.</text>
</comment>
<dbReference type="SUPFAM" id="SSF52540">
    <property type="entry name" value="P-loop containing nucleoside triphosphate hydrolases"/>
    <property type="match status" value="1"/>
</dbReference>
<sequence length="2494" mass="279759">MDRRIWGPPSPNKRALHNLIISRTLPGANEVLALYKILIDDERPVIALLEESPENHHFRAALIANPDEMLPKLCYFLKFLRVNVMPKNAPSGSTKGMLGPTNANSAIKIPAAFTKEFILVLAKEPSRAFDVSSAGYSDLILSVLDLYLSLAGFATASLAPLKDLISTILEMPRSVCVIEEIVSEPAGAALLADLLENKSLIHQVFTEASLRLFGGRLARLIDNCIASHGADIDNVMLVWKKMEEIYSSIEEQVGRIEAGERNAVGRAPIFLGEDEKELLGLARIAVPYNVTTARYAVQGLLERHKDQIRLMLSSFPCSTCKARLYGVLKTRPRDSIGGEGKREFDDINAPLGVFPVYLSDTAMRDLKCARVDGTLSKILATIQKLADGMWESDTELSVPTGDKSKSKLRGEPIPRAARWCEDGYILWERGVGRVEENKEEWVQIVKIVRVGSRADMKAAISAVRKAQRSYTREYRVAAGVCVRNPGGSGGLVPKRFVGADAVGLEVNGAAGFESSSPKKKLAPSDALVLHKILCTGKQYSFTKRVAEMILQGGHQAEVPFVVSPEEESIINYFDSSVCILGRSGTGKTTCLVFRLLATYIRDRLSNDDKQVRQIFLTRSPVLAGKIRQYVNRLIDSQCLNFAIEDAGDGDDEGDAGGLNAVLDEDEISAGGLLEAGGKDWPMVCTFDSFASMLERSLRFAQRNLFEEDEGEASRLDFMNRRVDFGKFKRIYWPKLGRKGLPVDGVFSEIMGVIKGTSSAFGHQPLSEAQFQELSYRAAPNFRPGPEREAVYELYKAYEKRKGSFGEWDDLDRISKLHELLAKDEKLSSRLRSQITEVYVDEIQDQRLSEIELLLDLVDDAKSFAFAGDTAQCISRDSRFRFQDLKSLFFRKHERLGVLAGWRDLAKLKLFTLSKNYRTHDGILKLAAKVVDVLYTTFPYAIDKFSPELGDFDGPAPIVFSGFSPERIFRPREAESTTTISEFGAEQVLIVRDEDAKNLLAETMGDEVLILTILESKGMEFQDVFLFDFFSGSGCQAAFRALANSQVVGGRVDDGKYPELCIELKNLYVAITRSREMLYIIESDSWAAQPIQDMWGPESENPIVDFVASDDPTLQTRLDEIRKGQSNKEEWGLKGNEFFNQRMYEQAMYCYRRAGKNKLVDMCQASIEERNGRDVISDPSCQDIARGHYLEAARLFRSCEKYDRALKCYESIKEYSMAAELCEGLSKIPEKACENYTRRAADFYMLAKKELKAIPLYEKLGLHELAISGYRKLDYVKELIAYLKKYRNKMDEKVYNRNARIIALTIVSSNSASNDLRKPAISLLSEQEQEQLYTQFKFYDELKKLYISQNRLVEAMELSYSEGSWKDLGQLMKQAESNPDFDQESLTTNGEQFTERVLFDELSTSLVDTVQRANAGPLKKGLSVRKSTSYPQTSKLFEDTSNILNKKVFNRDDNEVGESSEILTGALTLADLMVIPGGNSDGYDVVSSSPISQGSGYGSQRISGDELVDGIIRILKEWVAKGYTRYVNQRDEEYGTSSVNICRHYVLRGTCIGKCQFRHQKKVIPKEEMIESLEFSWSMSLITSYFKYLDRNGALGGNMPDGIIKRQGHIWWTRVFESVVVISDLLQSPSAKLFLLEKRSSGFKFLGPRDSGNRDSIDRGKGLMILGCLDDFEWRLRSRIRKLTSPDFWTLLDIRERAVASNLRSEYARRMWCDHLNRIEPWGRSAMQLLNGVEGCLWEPSGTINAMWSFAQGFKASISQAKEFYVYDIHGREPYVHHLLNRLDRVMAIVVYISSSSDLVLKQSQIELLQNSRCLNLNADRNCNAAATDVLNRMVDIYSLIRERMDSNRGVPAWYREAINRRIEESSVIAILNSKFLGTMVNAVYFIQDFFLRASKSTRFWTSRRGNPQALWGVLPRIDQFPGWIINHIDIVQSPTDPIIFSHLSLKNQITNRFRGYPVPTVLFQRTRPVETPSQSGAAAEYQTANAGDAIDTLEMTESLPNEKLSINIKDVETIQRRWRVISIVLRDRRYLAQNPAHRRITQILKSLFLPPNLDSDLFRKCFRMVGFVLLELVMDIKLKLGAITAKLGYVGRTRNSMETMERVLSGTELVRDHNGQLAEVEKSIEPSSLASIVGERSIITEMFGVIRKAQGLQKTVSSTAADLNGDGIGIETADAVRTVFKADNVPVEFEQIDVSGLEEGKKNADVLFKECIASLKRNKVGLKGIVYTPVDRTGHASFNVALRQELDIYASVVLIKNIPGLQTRHQNVDFCLIRENTEGEYSGLEHQSVPGVVESLKIITRAKSERIARFAFNFAKANGRKKVTVIHKANIMKLGDGLFRSIFQRVAEEYPSLITNDLIVDNASMQAVSKPQQFDVLVMPNLYGGILSNIGAGLVGGPGVVPGCNMGREHAVFEPGCRHVGLDIKGQGRANPTAMLLSGAMMLRHLGLDQHAGRISQAVYNVIAEGKVKAHDMHGTNSTSEFTNEVLRKMDELA</sequence>
<evidence type="ECO:0000313" key="21">
    <source>
        <dbReference type="EMBL" id="KAK6495663.1"/>
    </source>
</evidence>
<keyword evidence="10 17" id="KW-0067">ATP-binding</keyword>
<evidence type="ECO:0000259" key="20">
    <source>
        <dbReference type="PROSITE" id="PS51198"/>
    </source>
</evidence>
<dbReference type="Gene3D" id="3.40.50.300">
    <property type="entry name" value="P-loop containing nucleotide triphosphate hydrolases"/>
    <property type="match status" value="2"/>
</dbReference>
<dbReference type="Pfam" id="PF00580">
    <property type="entry name" value="UvrD-helicase"/>
    <property type="match status" value="1"/>
</dbReference>
<evidence type="ECO:0000256" key="6">
    <source>
        <dbReference type="ARBA" id="ARBA00022532"/>
    </source>
</evidence>
<dbReference type="GO" id="GO:0051287">
    <property type="term" value="F:NAD binding"/>
    <property type="evidence" value="ECO:0007669"/>
    <property type="project" value="InterPro"/>
</dbReference>
<keyword evidence="6" id="KW-0816">Tricarboxylic acid cycle</keyword>
<evidence type="ECO:0000256" key="5">
    <source>
        <dbReference type="ARBA" id="ARBA00013012"/>
    </source>
</evidence>
<comment type="caution">
    <text evidence="21">The sequence shown here is derived from an EMBL/GenBank/DDBJ whole genome shotgun (WGS) entry which is preliminary data.</text>
</comment>
<evidence type="ECO:0000256" key="8">
    <source>
        <dbReference type="ARBA" id="ARBA00022801"/>
    </source>
</evidence>
<evidence type="ECO:0000256" key="4">
    <source>
        <dbReference type="ARBA" id="ARBA00011567"/>
    </source>
</evidence>
<comment type="catalytic activity">
    <reaction evidence="1">
        <text>D-threo-isocitrate + NAD(+) = 2-oxoglutarate + CO2 + NADH</text>
        <dbReference type="Rhea" id="RHEA:23632"/>
        <dbReference type="ChEBI" id="CHEBI:15562"/>
        <dbReference type="ChEBI" id="CHEBI:16526"/>
        <dbReference type="ChEBI" id="CHEBI:16810"/>
        <dbReference type="ChEBI" id="CHEBI:57540"/>
        <dbReference type="ChEBI" id="CHEBI:57945"/>
        <dbReference type="EC" id="1.1.1.41"/>
    </reaction>
</comment>
<evidence type="ECO:0000256" key="7">
    <source>
        <dbReference type="ARBA" id="ARBA00022741"/>
    </source>
</evidence>
<dbReference type="GO" id="GO:0004449">
    <property type="term" value="F:isocitrate dehydrogenase (NAD+) activity"/>
    <property type="evidence" value="ECO:0007669"/>
    <property type="project" value="UniProtKB-EC"/>
</dbReference>
<proteinExistence type="inferred from homology"/>
<dbReference type="EMBL" id="JAVHJL010000012">
    <property type="protein sequence ID" value="KAK6495663.1"/>
    <property type="molecule type" value="Genomic_DNA"/>
</dbReference>
<gene>
    <name evidence="21" type="primary">IDH1_1</name>
    <name evidence="21" type="ORF">TWF481_002711</name>
</gene>
<evidence type="ECO:0000256" key="1">
    <source>
        <dbReference type="ARBA" id="ARBA00000837"/>
    </source>
</evidence>
<comment type="subcellular location">
    <subcellularLocation>
        <location evidence="2">Mitochondrion</location>
    </subcellularLocation>
</comment>
<feature type="domain" description="UvrD-like helicase ATP-binding" evidence="20">
    <location>
        <begin position="560"/>
        <end position="919"/>
    </location>
</feature>
<evidence type="ECO:0000256" key="10">
    <source>
        <dbReference type="ARBA" id="ARBA00022840"/>
    </source>
</evidence>
<dbReference type="SUPFAM" id="SSF48452">
    <property type="entry name" value="TPR-like"/>
    <property type="match status" value="1"/>
</dbReference>
<name>A0AAV9VSQ5_9PEZI</name>
<dbReference type="InterPro" id="IPR027417">
    <property type="entry name" value="P-loop_NTPase"/>
</dbReference>
<dbReference type="GO" id="GO:0000287">
    <property type="term" value="F:magnesium ion binding"/>
    <property type="evidence" value="ECO:0007669"/>
    <property type="project" value="InterPro"/>
</dbReference>
<dbReference type="GO" id="GO:0005739">
    <property type="term" value="C:mitochondrion"/>
    <property type="evidence" value="ECO:0007669"/>
    <property type="project" value="UniProtKB-SubCell"/>
</dbReference>
<dbReference type="PROSITE" id="PS00470">
    <property type="entry name" value="IDH_IMDH"/>
    <property type="match status" value="1"/>
</dbReference>
<evidence type="ECO:0000256" key="3">
    <source>
        <dbReference type="ARBA" id="ARBA00007769"/>
    </source>
</evidence>
<dbReference type="Proteomes" id="UP001370758">
    <property type="component" value="Unassembled WGS sequence"/>
</dbReference>
<evidence type="ECO:0000256" key="18">
    <source>
        <dbReference type="PROSITE-ProRule" id="PRU00723"/>
    </source>
</evidence>
<keyword evidence="9 17" id="KW-0347">Helicase</keyword>
<organism evidence="21 22">
    <name type="scientific">Arthrobotrys musiformis</name>
    <dbReference type="NCBI Taxonomy" id="47236"/>
    <lineage>
        <taxon>Eukaryota</taxon>
        <taxon>Fungi</taxon>
        <taxon>Dikarya</taxon>
        <taxon>Ascomycota</taxon>
        <taxon>Pezizomycotina</taxon>
        <taxon>Orbiliomycetes</taxon>
        <taxon>Orbiliales</taxon>
        <taxon>Orbiliaceae</taxon>
        <taxon>Arthrobotrys</taxon>
    </lineage>
</organism>
<dbReference type="GO" id="GO:0006099">
    <property type="term" value="P:tricarboxylic acid cycle"/>
    <property type="evidence" value="ECO:0007669"/>
    <property type="project" value="UniProtKB-KW"/>
</dbReference>
<dbReference type="InterPro" id="IPR014016">
    <property type="entry name" value="UvrD-like_ATP-bd"/>
</dbReference>
<dbReference type="GO" id="GO:0008270">
    <property type="term" value="F:zinc ion binding"/>
    <property type="evidence" value="ECO:0007669"/>
    <property type="project" value="UniProtKB-KW"/>
</dbReference>
<evidence type="ECO:0000313" key="22">
    <source>
        <dbReference type="Proteomes" id="UP001370758"/>
    </source>
</evidence>
<keyword evidence="13" id="KW-0496">Mitochondrion</keyword>
<keyword evidence="11" id="KW-0460">Magnesium</keyword>
<comment type="subunit">
    <text evidence="4">Octamer of two non-identical subunits IDH1 and IDH2.</text>
</comment>
<evidence type="ECO:0000259" key="19">
    <source>
        <dbReference type="PROSITE" id="PS50103"/>
    </source>
</evidence>
<dbReference type="InterPro" id="IPR014017">
    <property type="entry name" value="DNA_helicase_UvrD-like_C"/>
</dbReference>
<feature type="binding site" evidence="17">
    <location>
        <begin position="581"/>
        <end position="588"/>
    </location>
    <ligand>
        <name>ATP</name>
        <dbReference type="ChEBI" id="CHEBI:30616"/>
    </ligand>
</feature>
<dbReference type="EC" id="1.1.1.41" evidence="5"/>